<evidence type="ECO:0000256" key="4">
    <source>
        <dbReference type="ARBA" id="ARBA00023015"/>
    </source>
</evidence>
<keyword evidence="13" id="KW-1185">Reference proteome</keyword>
<keyword evidence="3" id="KW-0902">Two-component regulatory system</keyword>
<dbReference type="Gene3D" id="6.10.250.690">
    <property type="match status" value="1"/>
</dbReference>
<dbReference type="EMBL" id="CBXI010000013">
    <property type="protein sequence ID" value="CDL90929.1"/>
    <property type="molecule type" value="Genomic_DNA"/>
</dbReference>
<comment type="function">
    <text evidence="7">May play the central regulatory role in sporulation. It may be an element of the effector pathway responsible for the activation of sporulation genes in response to nutritional stress. Spo0A may act in concert with spo0H (a sigma factor) to control the expression of some genes that are critical to the sporulation process.</text>
</comment>
<evidence type="ECO:0000259" key="10">
    <source>
        <dbReference type="PROSITE" id="PS50110"/>
    </source>
</evidence>
<evidence type="ECO:0000313" key="13">
    <source>
        <dbReference type="Proteomes" id="UP000019482"/>
    </source>
</evidence>
<comment type="caution">
    <text evidence="12">The sequence shown here is derived from an EMBL/GenBank/DDBJ whole genome shotgun (WGS) entry which is preliminary data.</text>
</comment>
<dbReference type="InterPro" id="IPR001789">
    <property type="entry name" value="Sig_transdc_resp-reg_receiver"/>
</dbReference>
<sequence length="225" mass="25809">MRILLIEDENMLSDALVYILKKNNYSVDAAYDGIKGQEMAETGIYDLIILDRMLPGKEGLDVLRDLRKSGSEIPVIILTAMDSIESRVEGLDNGADDYLVKPFSTEELLARVRALGRRHTHFIQSEEIRISSLTFDPLRTEIRCNDKSLKLTAKESQLLELLVRNKNQVITKDQILDRVWGIDSDVEMNNNIEVYFSYLRKKLRKLNCNVIIETIRGIGYCLKEV</sequence>
<feature type="modified residue" description="4-aspartylphosphate" evidence="8">
    <location>
        <position position="51"/>
    </location>
</feature>
<keyword evidence="5 9" id="KW-0238">DNA-binding</keyword>
<organism evidence="12 13">
    <name type="scientific">Clostridium tyrobutyricum DIVETGP</name>
    <dbReference type="NCBI Taxonomy" id="1408889"/>
    <lineage>
        <taxon>Bacteria</taxon>
        <taxon>Bacillati</taxon>
        <taxon>Bacillota</taxon>
        <taxon>Clostridia</taxon>
        <taxon>Eubacteriales</taxon>
        <taxon>Clostridiaceae</taxon>
        <taxon>Clostridium</taxon>
    </lineage>
</organism>
<dbReference type="InterPro" id="IPR001867">
    <property type="entry name" value="OmpR/PhoB-type_DNA-bd"/>
</dbReference>
<evidence type="ECO:0000256" key="1">
    <source>
        <dbReference type="ARBA" id="ARBA00018672"/>
    </source>
</evidence>
<keyword evidence="2 8" id="KW-0597">Phosphoprotein</keyword>
<dbReference type="SUPFAM" id="SSF52172">
    <property type="entry name" value="CheY-like"/>
    <property type="match status" value="1"/>
</dbReference>
<gene>
    <name evidence="12" type="ORF">CTDIVETGP_0999</name>
</gene>
<protein>
    <recommendedName>
        <fullName evidence="1">Stage 0 sporulation protein A homolog</fullName>
    </recommendedName>
</protein>
<dbReference type="SMART" id="SM00862">
    <property type="entry name" value="Trans_reg_C"/>
    <property type="match status" value="1"/>
</dbReference>
<dbReference type="SUPFAM" id="SSF46894">
    <property type="entry name" value="C-terminal effector domain of the bipartite response regulators"/>
    <property type="match status" value="1"/>
</dbReference>
<dbReference type="InterPro" id="IPR016032">
    <property type="entry name" value="Sig_transdc_resp-reg_C-effctor"/>
</dbReference>
<evidence type="ECO:0000256" key="9">
    <source>
        <dbReference type="PROSITE-ProRule" id="PRU01091"/>
    </source>
</evidence>
<name>W6N6L6_CLOTY</name>
<evidence type="ECO:0000256" key="5">
    <source>
        <dbReference type="ARBA" id="ARBA00023125"/>
    </source>
</evidence>
<evidence type="ECO:0000256" key="2">
    <source>
        <dbReference type="ARBA" id="ARBA00022553"/>
    </source>
</evidence>
<evidence type="ECO:0000256" key="3">
    <source>
        <dbReference type="ARBA" id="ARBA00023012"/>
    </source>
</evidence>
<dbReference type="GeneID" id="29418374"/>
<dbReference type="Gene3D" id="3.40.50.2300">
    <property type="match status" value="1"/>
</dbReference>
<dbReference type="Pfam" id="PF00072">
    <property type="entry name" value="Response_reg"/>
    <property type="match status" value="1"/>
</dbReference>
<dbReference type="GO" id="GO:0000976">
    <property type="term" value="F:transcription cis-regulatory region binding"/>
    <property type="evidence" value="ECO:0007669"/>
    <property type="project" value="TreeGrafter"/>
</dbReference>
<dbReference type="RefSeq" id="WP_017895533.1">
    <property type="nucleotide sequence ID" value="NZ_CBXI010000013.1"/>
</dbReference>
<dbReference type="OrthoDB" id="9790442at2"/>
<feature type="domain" description="OmpR/PhoB-type" evidence="11">
    <location>
        <begin position="125"/>
        <end position="224"/>
    </location>
</feature>
<keyword evidence="6" id="KW-0804">Transcription</keyword>
<dbReference type="PANTHER" id="PTHR48111">
    <property type="entry name" value="REGULATOR OF RPOS"/>
    <property type="match status" value="1"/>
</dbReference>
<accession>W6N6L6</accession>
<dbReference type="SMART" id="SM00448">
    <property type="entry name" value="REC"/>
    <property type="match status" value="1"/>
</dbReference>
<proteinExistence type="predicted"/>
<dbReference type="InterPro" id="IPR011006">
    <property type="entry name" value="CheY-like_superfamily"/>
</dbReference>
<dbReference type="Pfam" id="PF00486">
    <property type="entry name" value="Trans_reg_C"/>
    <property type="match status" value="1"/>
</dbReference>
<dbReference type="CDD" id="cd00383">
    <property type="entry name" value="trans_reg_C"/>
    <property type="match status" value="1"/>
</dbReference>
<evidence type="ECO:0000313" key="12">
    <source>
        <dbReference type="EMBL" id="CDL90929.1"/>
    </source>
</evidence>
<dbReference type="InterPro" id="IPR039420">
    <property type="entry name" value="WalR-like"/>
</dbReference>
<dbReference type="PANTHER" id="PTHR48111:SF22">
    <property type="entry name" value="REGULATOR OF RPOS"/>
    <property type="match status" value="1"/>
</dbReference>
<evidence type="ECO:0000256" key="6">
    <source>
        <dbReference type="ARBA" id="ARBA00023163"/>
    </source>
</evidence>
<evidence type="ECO:0000256" key="7">
    <source>
        <dbReference type="ARBA" id="ARBA00024867"/>
    </source>
</evidence>
<feature type="domain" description="Response regulatory" evidence="10">
    <location>
        <begin position="2"/>
        <end position="116"/>
    </location>
</feature>
<dbReference type="Gene3D" id="1.10.10.10">
    <property type="entry name" value="Winged helix-like DNA-binding domain superfamily/Winged helix DNA-binding domain"/>
    <property type="match status" value="1"/>
</dbReference>
<dbReference type="GO" id="GO:0000156">
    <property type="term" value="F:phosphorelay response regulator activity"/>
    <property type="evidence" value="ECO:0007669"/>
    <property type="project" value="TreeGrafter"/>
</dbReference>
<keyword evidence="4" id="KW-0805">Transcription regulation</keyword>
<dbReference type="GO" id="GO:0006355">
    <property type="term" value="P:regulation of DNA-templated transcription"/>
    <property type="evidence" value="ECO:0007669"/>
    <property type="project" value="InterPro"/>
</dbReference>
<dbReference type="PROSITE" id="PS50110">
    <property type="entry name" value="RESPONSE_REGULATORY"/>
    <property type="match status" value="1"/>
</dbReference>
<evidence type="ECO:0000256" key="8">
    <source>
        <dbReference type="PROSITE-ProRule" id="PRU00169"/>
    </source>
</evidence>
<dbReference type="PROSITE" id="PS51755">
    <property type="entry name" value="OMPR_PHOB"/>
    <property type="match status" value="1"/>
</dbReference>
<dbReference type="GO" id="GO:0032993">
    <property type="term" value="C:protein-DNA complex"/>
    <property type="evidence" value="ECO:0007669"/>
    <property type="project" value="TreeGrafter"/>
</dbReference>
<dbReference type="GO" id="GO:0005829">
    <property type="term" value="C:cytosol"/>
    <property type="evidence" value="ECO:0007669"/>
    <property type="project" value="TreeGrafter"/>
</dbReference>
<dbReference type="AlphaFoldDB" id="W6N6L6"/>
<reference evidence="12 13" key="1">
    <citation type="journal article" date="2015" name="Genome Announc.">
        <title>Draft Genome Sequence of Clostridium tyrobutyricum Strain DIVETGP, Isolated from Cow's Milk for Grana Padano Production.</title>
        <authorList>
            <person name="Soggiu A."/>
            <person name="Piras C."/>
            <person name="Gaiarsa S."/>
            <person name="Sassera D."/>
            <person name="Roncada P."/>
            <person name="Bendixen E."/>
            <person name="Brasca M."/>
            <person name="Bonizzi L."/>
        </authorList>
    </citation>
    <scope>NUCLEOTIDE SEQUENCE [LARGE SCALE GENOMIC DNA]</scope>
    <source>
        <strain evidence="12 13">DIVETGP</strain>
    </source>
</reference>
<evidence type="ECO:0000259" key="11">
    <source>
        <dbReference type="PROSITE" id="PS51755"/>
    </source>
</evidence>
<dbReference type="Proteomes" id="UP000019482">
    <property type="component" value="Unassembled WGS sequence"/>
</dbReference>
<feature type="DNA-binding region" description="OmpR/PhoB-type" evidence="9">
    <location>
        <begin position="125"/>
        <end position="224"/>
    </location>
</feature>
<dbReference type="InterPro" id="IPR036388">
    <property type="entry name" value="WH-like_DNA-bd_sf"/>
</dbReference>